<evidence type="ECO:0000313" key="4">
    <source>
        <dbReference type="Proteomes" id="UP000552683"/>
    </source>
</evidence>
<gene>
    <name evidence="3" type="ORF">H7R39_04485</name>
</gene>
<accession>A0A842J931</accession>
<reference evidence="3 4" key="1">
    <citation type="submission" date="2020-08" db="EMBL/GenBank/DDBJ databases">
        <title>Complete genome and description of Campylobacter massiliensis Marseille-Q3452 sp. nov.</title>
        <authorList>
            <person name="Antezack A."/>
        </authorList>
    </citation>
    <scope>NUCLEOTIDE SEQUENCE [LARGE SCALE GENOMIC DNA]</scope>
    <source>
        <strain evidence="3 4">Marseille-Q3452</strain>
    </source>
</reference>
<feature type="coiled-coil region" evidence="1">
    <location>
        <begin position="78"/>
        <end position="112"/>
    </location>
</feature>
<feature type="compositionally biased region" description="Low complexity" evidence="2">
    <location>
        <begin position="49"/>
        <end position="61"/>
    </location>
</feature>
<sequence>MSKVPVSEAAEILGVTKEAVYNRIRRGTLKTFEKDGVKYVVLEGYEPQTAPKSAPKTSKSAKSSESKKAAKAGEFDVNEFLLSQISELKEQNQNLQADKDRLFREKEQILLNNKSEIAQIYRERDEKLRGFLSMLERPLLARQNGEYVAPIDVEFVESKPENEGKWTSLAEFLKSQNLSGKSLKKTQNKIIKNIGKSKFIKFKKGVIMVKSKKISKELDKK</sequence>
<name>A0A842J931_9BACT</name>
<comment type="caution">
    <text evidence="3">The sequence shown here is derived from an EMBL/GenBank/DDBJ whole genome shotgun (WGS) entry which is preliminary data.</text>
</comment>
<evidence type="ECO:0000256" key="2">
    <source>
        <dbReference type="SAM" id="MobiDB-lite"/>
    </source>
</evidence>
<dbReference type="AlphaFoldDB" id="A0A842J931"/>
<evidence type="ECO:0000313" key="3">
    <source>
        <dbReference type="EMBL" id="MBC2882519.1"/>
    </source>
</evidence>
<organism evidence="3 4">
    <name type="scientific">Campylobacter massiliensis</name>
    <dbReference type="NCBI Taxonomy" id="2762557"/>
    <lineage>
        <taxon>Bacteria</taxon>
        <taxon>Pseudomonadati</taxon>
        <taxon>Campylobacterota</taxon>
        <taxon>Epsilonproteobacteria</taxon>
        <taxon>Campylobacterales</taxon>
        <taxon>Campylobacteraceae</taxon>
        <taxon>Campylobacter</taxon>
    </lineage>
</organism>
<protein>
    <submittedName>
        <fullName evidence="3">Helix-turn-helix domain-containing protein</fullName>
    </submittedName>
</protein>
<proteinExistence type="predicted"/>
<keyword evidence="1" id="KW-0175">Coiled coil</keyword>
<keyword evidence="4" id="KW-1185">Reference proteome</keyword>
<dbReference type="EMBL" id="JACLZK010000001">
    <property type="protein sequence ID" value="MBC2882519.1"/>
    <property type="molecule type" value="Genomic_DNA"/>
</dbReference>
<feature type="region of interest" description="Disordered" evidence="2">
    <location>
        <begin position="48"/>
        <end position="68"/>
    </location>
</feature>
<dbReference type="RefSeq" id="WP_185898131.1">
    <property type="nucleotide sequence ID" value="NZ_JACLZK010000001.1"/>
</dbReference>
<evidence type="ECO:0000256" key="1">
    <source>
        <dbReference type="SAM" id="Coils"/>
    </source>
</evidence>
<dbReference type="Proteomes" id="UP000552683">
    <property type="component" value="Unassembled WGS sequence"/>
</dbReference>